<evidence type="ECO:0000256" key="1">
    <source>
        <dbReference type="SAM" id="MobiDB-lite"/>
    </source>
</evidence>
<keyword evidence="2" id="KW-1133">Transmembrane helix</keyword>
<dbReference type="OrthoDB" id="10045452at2759"/>
<keyword evidence="5" id="KW-1185">Reference proteome</keyword>
<evidence type="ECO:0000313" key="3">
    <source>
        <dbReference type="EMBL" id="CAF1130286.1"/>
    </source>
</evidence>
<accession>A0A814RA69</accession>
<evidence type="ECO:0000256" key="2">
    <source>
        <dbReference type="SAM" id="Phobius"/>
    </source>
</evidence>
<dbReference type="EMBL" id="CAJOBC010006298">
    <property type="protein sequence ID" value="CAF3893978.1"/>
    <property type="molecule type" value="Genomic_DNA"/>
</dbReference>
<evidence type="ECO:0000313" key="4">
    <source>
        <dbReference type="EMBL" id="CAF3893978.1"/>
    </source>
</evidence>
<reference evidence="3" key="1">
    <citation type="submission" date="2021-02" db="EMBL/GenBank/DDBJ databases">
        <authorList>
            <person name="Nowell W R."/>
        </authorList>
    </citation>
    <scope>NUCLEOTIDE SEQUENCE</scope>
</reference>
<evidence type="ECO:0000313" key="5">
    <source>
        <dbReference type="Proteomes" id="UP000663829"/>
    </source>
</evidence>
<keyword evidence="2" id="KW-0812">Transmembrane</keyword>
<feature type="region of interest" description="Disordered" evidence="1">
    <location>
        <begin position="277"/>
        <end position="314"/>
    </location>
</feature>
<dbReference type="EMBL" id="CAJNOQ010006298">
    <property type="protein sequence ID" value="CAF1130286.1"/>
    <property type="molecule type" value="Genomic_DNA"/>
</dbReference>
<protein>
    <submittedName>
        <fullName evidence="3">Uncharacterized protein</fullName>
    </submittedName>
</protein>
<sequence>MKERRFTQSHVTGSKYMYFGGQYAFETSLLKDYLILFAIGAVTIYAFVDVYNFKHRLIVNDDQKLDRNLFIRSKIIDTFFYRYQRIVHTIETPEYEHFMIGCDRSPLSGQEYCAHHIHTSHSQQTNLAEEDDDDYILLRNGKRSMPYHKLSCNTKKSKPEAHISTCHRTFGIIIYVFNCNVVLAGELTSDTPQSGEMADSWLPKTIVYDDCCHVVKHIIDYYPNFFRQTPASTFLYHSSFAIDAYHYLNHTDTWCNSFFSLLHPYVFIVKSLKNAKSKKKPENTATLKNQDNDDSYLDGGDDVAADGTSVEQTA</sequence>
<organism evidence="3 5">
    <name type="scientific">Didymodactylos carnosus</name>
    <dbReference type="NCBI Taxonomy" id="1234261"/>
    <lineage>
        <taxon>Eukaryota</taxon>
        <taxon>Metazoa</taxon>
        <taxon>Spiralia</taxon>
        <taxon>Gnathifera</taxon>
        <taxon>Rotifera</taxon>
        <taxon>Eurotatoria</taxon>
        <taxon>Bdelloidea</taxon>
        <taxon>Philodinida</taxon>
        <taxon>Philodinidae</taxon>
        <taxon>Didymodactylos</taxon>
    </lineage>
</organism>
<dbReference type="Proteomes" id="UP000663829">
    <property type="component" value="Unassembled WGS sequence"/>
</dbReference>
<name>A0A814RA69_9BILA</name>
<dbReference type="Proteomes" id="UP000681722">
    <property type="component" value="Unassembled WGS sequence"/>
</dbReference>
<dbReference type="AlphaFoldDB" id="A0A814RA69"/>
<feature type="compositionally biased region" description="Acidic residues" evidence="1">
    <location>
        <begin position="292"/>
        <end position="304"/>
    </location>
</feature>
<feature type="transmembrane region" description="Helical" evidence="2">
    <location>
        <begin position="33"/>
        <end position="53"/>
    </location>
</feature>
<keyword evidence="2" id="KW-0472">Membrane</keyword>
<gene>
    <name evidence="3" type="ORF">GPM918_LOCUS20155</name>
    <name evidence="4" type="ORF">SRO942_LOCUS20152</name>
</gene>
<comment type="caution">
    <text evidence="3">The sequence shown here is derived from an EMBL/GenBank/DDBJ whole genome shotgun (WGS) entry which is preliminary data.</text>
</comment>
<proteinExistence type="predicted"/>